<dbReference type="SUPFAM" id="SSF53335">
    <property type="entry name" value="S-adenosyl-L-methionine-dependent methyltransferases"/>
    <property type="match status" value="1"/>
</dbReference>
<dbReference type="RefSeq" id="WP_094926021.1">
    <property type="nucleotide sequence ID" value="NZ_NPIA01000008.1"/>
</dbReference>
<reference evidence="2" key="1">
    <citation type="submission" date="2017-08" db="EMBL/GenBank/DDBJ databases">
        <authorList>
            <person name="Huang Z."/>
        </authorList>
    </citation>
    <scope>NUCLEOTIDE SEQUENCE [LARGE SCALE GENOMIC DNA]</scope>
    <source>
        <strain evidence="2">SA5d-4</strain>
    </source>
</reference>
<keyword evidence="1" id="KW-0489">Methyltransferase</keyword>
<proteinExistence type="predicted"/>
<dbReference type="GO" id="GO:0032259">
    <property type="term" value="P:methylation"/>
    <property type="evidence" value="ECO:0007669"/>
    <property type="project" value="UniProtKB-KW"/>
</dbReference>
<dbReference type="EMBL" id="NPIA01000008">
    <property type="protein sequence ID" value="OZM56119.1"/>
    <property type="molecule type" value="Genomic_DNA"/>
</dbReference>
<protein>
    <submittedName>
        <fullName evidence="1">16S rRNA (Cytosine(1402)-N(4))-methyltransferase</fullName>
    </submittedName>
</protein>
<keyword evidence="2" id="KW-1185">Reference proteome</keyword>
<dbReference type="PANTHER" id="PTHR35276:SF1">
    <property type="entry name" value="TRNA (MNM(5)S(2)U34)-METHYLTRANSFERASE, CHLOROPLASTIC"/>
    <property type="match status" value="1"/>
</dbReference>
<reference evidence="1 2" key="2">
    <citation type="submission" date="2017-09" db="EMBL/GenBank/DDBJ databases">
        <title>Bacillus patelloidae sp. nov., isolated from the intestinal tract of a marine limpet.</title>
        <authorList>
            <person name="Liu R."/>
            <person name="Dong C."/>
            <person name="Shao Z."/>
        </authorList>
    </citation>
    <scope>NUCLEOTIDE SEQUENCE [LARGE SCALE GENOMIC DNA]</scope>
    <source>
        <strain evidence="1 2">SA5d-4</strain>
    </source>
</reference>
<dbReference type="Pfam" id="PF06962">
    <property type="entry name" value="rRNA_methylase"/>
    <property type="match status" value="1"/>
</dbReference>
<organism evidence="1 2">
    <name type="scientific">Lottiidibacillus patelloidae</name>
    <dbReference type="NCBI Taxonomy" id="2670334"/>
    <lineage>
        <taxon>Bacteria</taxon>
        <taxon>Bacillati</taxon>
        <taxon>Bacillota</taxon>
        <taxon>Bacilli</taxon>
        <taxon>Bacillales</taxon>
        <taxon>Bacillaceae</taxon>
        <taxon>Lottiidibacillus</taxon>
    </lineage>
</organism>
<name>A0A263BQZ8_9BACI</name>
<dbReference type="AlphaFoldDB" id="A0A263BQZ8"/>
<evidence type="ECO:0000313" key="1">
    <source>
        <dbReference type="EMBL" id="OZM56119.1"/>
    </source>
</evidence>
<accession>A0A263BQZ8</accession>
<sequence>MLLERILPYTKTLLRQAVTEGDIVIDATVGNGNDTLFLTELVGNTGHVYGFDIQSEAIENTTKLLTENNVSARVTLFQESHDRFPNLLSNDHLLKVKAAIFNLGYLPKGDKSIVTKPDTTIRAVQQLLEYMPTGGLIILVVYHGHEGGKTEKDALLDYLKTIEQKRANVLQYQFINQVNDPPFIVALEKK</sequence>
<comment type="caution">
    <text evidence="1">The sequence shown here is derived from an EMBL/GenBank/DDBJ whole genome shotgun (WGS) entry which is preliminary data.</text>
</comment>
<dbReference type="PANTHER" id="PTHR35276">
    <property type="entry name" value="S-ADENOSYL-L-METHIONINE-DEPENDENT METHYLTRANSFERASES SUPERFAMILY PROTEIN"/>
    <property type="match status" value="1"/>
</dbReference>
<dbReference type="Gene3D" id="3.40.50.150">
    <property type="entry name" value="Vaccinia Virus protein VP39"/>
    <property type="match status" value="1"/>
</dbReference>
<dbReference type="InterPro" id="IPR029063">
    <property type="entry name" value="SAM-dependent_MTases_sf"/>
</dbReference>
<gene>
    <name evidence="1" type="primary">mraW</name>
    <name evidence="1" type="ORF">CIB95_13500</name>
</gene>
<dbReference type="Proteomes" id="UP000217083">
    <property type="component" value="Unassembled WGS sequence"/>
</dbReference>
<dbReference type="InterPro" id="IPR010719">
    <property type="entry name" value="MnmM_MeTrfase"/>
</dbReference>
<dbReference type="GO" id="GO:0008168">
    <property type="term" value="F:methyltransferase activity"/>
    <property type="evidence" value="ECO:0007669"/>
    <property type="project" value="UniProtKB-KW"/>
</dbReference>
<keyword evidence="1" id="KW-0808">Transferase</keyword>
<evidence type="ECO:0000313" key="2">
    <source>
        <dbReference type="Proteomes" id="UP000217083"/>
    </source>
</evidence>